<organism evidence="2 3">
    <name type="scientific">Oryza sativa subsp. indica</name>
    <name type="common">Rice</name>
    <dbReference type="NCBI Taxonomy" id="39946"/>
    <lineage>
        <taxon>Eukaryota</taxon>
        <taxon>Viridiplantae</taxon>
        <taxon>Streptophyta</taxon>
        <taxon>Embryophyta</taxon>
        <taxon>Tracheophyta</taxon>
        <taxon>Spermatophyta</taxon>
        <taxon>Magnoliopsida</taxon>
        <taxon>Liliopsida</taxon>
        <taxon>Poales</taxon>
        <taxon>Poaceae</taxon>
        <taxon>BOP clade</taxon>
        <taxon>Oryzoideae</taxon>
        <taxon>Oryzeae</taxon>
        <taxon>Oryzinae</taxon>
        <taxon>Oryza</taxon>
        <taxon>Oryza sativa</taxon>
    </lineage>
</organism>
<sequence length="229" mass="24627">MAPPAYRNTNIARKQLKRKRSSAGTDEHDGCPLHDEVLLLVMSRTSPTSSGAPSRLLRGRPPSSATALCLPPPPPIAASAASRSASSSCPPAPAPSRRRIIIITICRYASCHCATPPPPCDARRSRGRRRFAHLAGLLLPRGGVPQRPPRHGDPPDQEPYPEAVRVQPHHRRGRRPPAPALKLALLRLAKAGVRGVYRTEGSLLGSLPDGRRCRGTRRGYASSSPTTTT</sequence>
<dbReference type="EMBL" id="CM000126">
    <property type="protein sequence ID" value="EEC71584.1"/>
    <property type="molecule type" value="Genomic_DNA"/>
</dbReference>
<dbReference type="Gramene" id="BGIOSGA004560-TA">
    <property type="protein sequence ID" value="BGIOSGA004560-PA"/>
    <property type="gene ID" value="BGIOSGA004560"/>
</dbReference>
<reference evidence="2 3" key="1">
    <citation type="journal article" date="2005" name="PLoS Biol.">
        <title>The genomes of Oryza sativa: a history of duplications.</title>
        <authorList>
            <person name="Yu J."/>
            <person name="Wang J."/>
            <person name="Lin W."/>
            <person name="Li S."/>
            <person name="Li H."/>
            <person name="Zhou J."/>
            <person name="Ni P."/>
            <person name="Dong W."/>
            <person name="Hu S."/>
            <person name="Zeng C."/>
            <person name="Zhang J."/>
            <person name="Zhang Y."/>
            <person name="Li R."/>
            <person name="Xu Z."/>
            <person name="Li S."/>
            <person name="Li X."/>
            <person name="Zheng H."/>
            <person name="Cong L."/>
            <person name="Lin L."/>
            <person name="Yin J."/>
            <person name="Geng J."/>
            <person name="Li G."/>
            <person name="Shi J."/>
            <person name="Liu J."/>
            <person name="Lv H."/>
            <person name="Li J."/>
            <person name="Wang J."/>
            <person name="Deng Y."/>
            <person name="Ran L."/>
            <person name="Shi X."/>
            <person name="Wang X."/>
            <person name="Wu Q."/>
            <person name="Li C."/>
            <person name="Ren X."/>
            <person name="Wang J."/>
            <person name="Wang X."/>
            <person name="Li D."/>
            <person name="Liu D."/>
            <person name="Zhang X."/>
            <person name="Ji Z."/>
            <person name="Zhao W."/>
            <person name="Sun Y."/>
            <person name="Zhang Z."/>
            <person name="Bao J."/>
            <person name="Han Y."/>
            <person name="Dong L."/>
            <person name="Ji J."/>
            <person name="Chen P."/>
            <person name="Wu S."/>
            <person name="Liu J."/>
            <person name="Xiao Y."/>
            <person name="Bu D."/>
            <person name="Tan J."/>
            <person name="Yang L."/>
            <person name="Ye C."/>
            <person name="Zhang J."/>
            <person name="Xu J."/>
            <person name="Zhou Y."/>
            <person name="Yu Y."/>
            <person name="Zhang B."/>
            <person name="Zhuang S."/>
            <person name="Wei H."/>
            <person name="Liu B."/>
            <person name="Lei M."/>
            <person name="Yu H."/>
            <person name="Li Y."/>
            <person name="Xu H."/>
            <person name="Wei S."/>
            <person name="He X."/>
            <person name="Fang L."/>
            <person name="Zhang Z."/>
            <person name="Zhang Y."/>
            <person name="Huang X."/>
            <person name="Su Z."/>
            <person name="Tong W."/>
            <person name="Li J."/>
            <person name="Tong Z."/>
            <person name="Li S."/>
            <person name="Ye J."/>
            <person name="Wang L."/>
            <person name="Fang L."/>
            <person name="Lei T."/>
            <person name="Chen C."/>
            <person name="Chen H."/>
            <person name="Xu Z."/>
            <person name="Li H."/>
            <person name="Huang H."/>
            <person name="Zhang F."/>
            <person name="Xu H."/>
            <person name="Li N."/>
            <person name="Zhao C."/>
            <person name="Li S."/>
            <person name="Dong L."/>
            <person name="Huang Y."/>
            <person name="Li L."/>
            <person name="Xi Y."/>
            <person name="Qi Q."/>
            <person name="Li W."/>
            <person name="Zhang B."/>
            <person name="Hu W."/>
            <person name="Zhang Y."/>
            <person name="Tian X."/>
            <person name="Jiao Y."/>
            <person name="Liang X."/>
            <person name="Jin J."/>
            <person name="Gao L."/>
            <person name="Zheng W."/>
            <person name="Hao B."/>
            <person name="Liu S."/>
            <person name="Wang W."/>
            <person name="Yuan L."/>
            <person name="Cao M."/>
            <person name="McDermott J."/>
            <person name="Samudrala R."/>
            <person name="Wang J."/>
            <person name="Wong G.K."/>
            <person name="Yang H."/>
        </authorList>
    </citation>
    <scope>NUCLEOTIDE SEQUENCE [LARGE SCALE GENOMIC DNA]</scope>
    <source>
        <strain evidence="3">cv. 93-11</strain>
    </source>
</reference>
<feature type="region of interest" description="Disordered" evidence="1">
    <location>
        <begin position="1"/>
        <end position="71"/>
    </location>
</feature>
<evidence type="ECO:0000313" key="3">
    <source>
        <dbReference type="Proteomes" id="UP000007015"/>
    </source>
</evidence>
<dbReference type="HOGENOM" id="CLU_1211491_0_0_1"/>
<accession>B8AAE1</accession>
<name>B8AAE1_ORYSI</name>
<protein>
    <submittedName>
        <fullName evidence="2">Uncharacterized protein</fullName>
    </submittedName>
</protein>
<dbReference type="AlphaFoldDB" id="B8AAE1"/>
<feature type="region of interest" description="Disordered" evidence="1">
    <location>
        <begin position="139"/>
        <end position="178"/>
    </location>
</feature>
<feature type="compositionally biased region" description="Polar residues" evidence="1">
    <location>
        <begin position="43"/>
        <end position="52"/>
    </location>
</feature>
<proteinExistence type="predicted"/>
<keyword evidence="3" id="KW-1185">Reference proteome</keyword>
<dbReference type="Proteomes" id="UP000007015">
    <property type="component" value="Chromosome 1"/>
</dbReference>
<gene>
    <name evidence="2" type="ORF">OsI_03960</name>
</gene>
<evidence type="ECO:0000313" key="2">
    <source>
        <dbReference type="EMBL" id="EEC71584.1"/>
    </source>
</evidence>
<evidence type="ECO:0000256" key="1">
    <source>
        <dbReference type="SAM" id="MobiDB-lite"/>
    </source>
</evidence>
<feature type="compositionally biased region" description="Basic and acidic residues" evidence="1">
    <location>
        <begin position="25"/>
        <end position="37"/>
    </location>
</feature>
<feature type="region of interest" description="Disordered" evidence="1">
    <location>
        <begin position="201"/>
        <end position="229"/>
    </location>
</feature>